<proteinExistence type="predicted"/>
<sequence length="146" mass="16147">MLGLSLWVLAGGEQPPAPLLCLVRFFVCFFFRPLPVCPPAPPPLEALSPAWTHPPLKVWPLAHLAFTWCMNLWALSFCRIKIAQACLALCLQLLGRGGEDSWWGCLMLFLARQCTYLDPVDLGFILETHILVKCTNAVLGAKPTSS</sequence>
<organism evidence="1 2">
    <name type="scientific">Rhinolophus ferrumequinum</name>
    <name type="common">Greater horseshoe bat</name>
    <dbReference type="NCBI Taxonomy" id="59479"/>
    <lineage>
        <taxon>Eukaryota</taxon>
        <taxon>Metazoa</taxon>
        <taxon>Chordata</taxon>
        <taxon>Craniata</taxon>
        <taxon>Vertebrata</taxon>
        <taxon>Euteleostomi</taxon>
        <taxon>Mammalia</taxon>
        <taxon>Eutheria</taxon>
        <taxon>Laurasiatheria</taxon>
        <taxon>Chiroptera</taxon>
        <taxon>Yinpterochiroptera</taxon>
        <taxon>Rhinolophoidea</taxon>
        <taxon>Rhinolophidae</taxon>
        <taxon>Rhinolophinae</taxon>
        <taxon>Rhinolophus</taxon>
    </lineage>
</organism>
<evidence type="ECO:0000313" key="1">
    <source>
        <dbReference type="EMBL" id="KAF6284485.1"/>
    </source>
</evidence>
<dbReference type="Proteomes" id="UP000585614">
    <property type="component" value="Unassembled WGS sequence"/>
</dbReference>
<gene>
    <name evidence="1" type="ORF">mRhiFer1_009244</name>
</gene>
<name>A0A7J7S8E6_RHIFE</name>
<protein>
    <submittedName>
        <fullName evidence="1">Uncharacterized protein</fullName>
    </submittedName>
</protein>
<dbReference type="AlphaFoldDB" id="A0A7J7S8E6"/>
<comment type="caution">
    <text evidence="1">The sequence shown here is derived from an EMBL/GenBank/DDBJ whole genome shotgun (WGS) entry which is preliminary data.</text>
</comment>
<reference evidence="1 2" key="1">
    <citation type="journal article" date="2020" name="Nature">
        <title>Six reference-quality genomes reveal evolution of bat adaptations.</title>
        <authorList>
            <person name="Jebb D."/>
            <person name="Huang Z."/>
            <person name="Pippel M."/>
            <person name="Hughes G.M."/>
            <person name="Lavrichenko K."/>
            <person name="Devanna P."/>
            <person name="Winkler S."/>
            <person name="Jermiin L.S."/>
            <person name="Skirmuntt E.C."/>
            <person name="Katzourakis A."/>
            <person name="Burkitt-Gray L."/>
            <person name="Ray D.A."/>
            <person name="Sullivan K.A.M."/>
            <person name="Roscito J.G."/>
            <person name="Kirilenko B.M."/>
            <person name="Davalos L.M."/>
            <person name="Corthals A.P."/>
            <person name="Power M.L."/>
            <person name="Jones G."/>
            <person name="Ransome R.D."/>
            <person name="Dechmann D.K.N."/>
            <person name="Locatelli A.G."/>
            <person name="Puechmaille S.J."/>
            <person name="Fedrigo O."/>
            <person name="Jarvis E.D."/>
            <person name="Hiller M."/>
            <person name="Vernes S.C."/>
            <person name="Myers E.W."/>
            <person name="Teeling E.C."/>
        </authorList>
    </citation>
    <scope>NUCLEOTIDE SEQUENCE [LARGE SCALE GENOMIC DNA]</scope>
    <source>
        <strain evidence="1">MRhiFer1</strain>
        <tissue evidence="1">Lung</tissue>
    </source>
</reference>
<dbReference type="EMBL" id="JACAGC010000023">
    <property type="protein sequence ID" value="KAF6284485.1"/>
    <property type="molecule type" value="Genomic_DNA"/>
</dbReference>
<accession>A0A7J7S8E6</accession>
<evidence type="ECO:0000313" key="2">
    <source>
        <dbReference type="Proteomes" id="UP000585614"/>
    </source>
</evidence>